<keyword evidence="7 9" id="KW-0472">Membrane</keyword>
<gene>
    <name evidence="10" type="ORF">H1S06_14355</name>
</gene>
<dbReference type="AlphaFoldDB" id="A0A7W1X0F2"/>
<dbReference type="Proteomes" id="UP000538931">
    <property type="component" value="Unassembled WGS sequence"/>
</dbReference>
<organism evidence="10 11">
    <name type="scientific">Marinobacterium marinum</name>
    <dbReference type="NCBI Taxonomy" id="2756129"/>
    <lineage>
        <taxon>Bacteria</taxon>
        <taxon>Pseudomonadati</taxon>
        <taxon>Pseudomonadota</taxon>
        <taxon>Gammaproteobacteria</taxon>
        <taxon>Oceanospirillales</taxon>
        <taxon>Oceanospirillaceae</taxon>
        <taxon>Marinobacterium</taxon>
    </lineage>
</organism>
<evidence type="ECO:0000256" key="8">
    <source>
        <dbReference type="ARBA" id="ARBA00035655"/>
    </source>
</evidence>
<evidence type="ECO:0000313" key="11">
    <source>
        <dbReference type="Proteomes" id="UP000538931"/>
    </source>
</evidence>
<evidence type="ECO:0000313" key="10">
    <source>
        <dbReference type="EMBL" id="MBA4503537.1"/>
    </source>
</evidence>
<accession>A0A7W1X0F2</accession>
<evidence type="ECO:0000256" key="3">
    <source>
        <dbReference type="ARBA" id="ARBA00022475"/>
    </source>
</evidence>
<comment type="similarity">
    <text evidence="8">Belongs to the TsuA/YedE (TC 9.B.102) family.</text>
</comment>
<feature type="transmembrane region" description="Helical" evidence="9">
    <location>
        <begin position="192"/>
        <end position="215"/>
    </location>
</feature>
<feature type="transmembrane region" description="Helical" evidence="9">
    <location>
        <begin position="244"/>
        <end position="263"/>
    </location>
</feature>
<dbReference type="Pfam" id="PF04143">
    <property type="entry name" value="Sulf_transp"/>
    <property type="match status" value="1"/>
</dbReference>
<dbReference type="RefSeq" id="WP_181741416.1">
    <property type="nucleotide sequence ID" value="NZ_JACEMT010000054.1"/>
</dbReference>
<feature type="transmembrane region" description="Helical" evidence="9">
    <location>
        <begin position="382"/>
        <end position="402"/>
    </location>
</feature>
<keyword evidence="4" id="KW-0997">Cell inner membrane</keyword>
<sequence>MTRFPPSSVSTTAVSPAYPPRQFVALGASAALILALTGYLFSTQGGQTSLVLLLGAALGLALYHASFGFTSAWRSFIVHGRGRALRAQMLMLTIAVCLFFPTLASGELWGQNVNGFVRPLSVSVLFGAFIFGIGMQVGNGCASGNLYHAGGGQLRAIPSMIGFAAGALWATHDYEWWTTQPSLAPVALIDTLGVLPAIALNLLVFAAIVGLSLWIEKRRHGTLERENVTQTAGARRLLCGPWPFVWGAIALALLNFATLALIGRPWAVALGYPLWGAKAAEVLDLGLDIDFWGYWMMPGRDTALMGGILEDSASLMNIGVILGALLAATLAGRFSLEWKLPLRQWLGTLIGGLMLGYGATIAFGCNIGAYFGGIASGSLHGWLWLVAAFAGSFIGTWLRPLFGMKRS</sequence>
<dbReference type="PANTHER" id="PTHR30574:SF1">
    <property type="entry name" value="SULPHUR TRANSPORT DOMAIN-CONTAINING PROTEIN"/>
    <property type="match status" value="1"/>
</dbReference>
<keyword evidence="5 9" id="KW-0812">Transmembrane</keyword>
<evidence type="ECO:0000256" key="5">
    <source>
        <dbReference type="ARBA" id="ARBA00022692"/>
    </source>
</evidence>
<dbReference type="GO" id="GO:0005886">
    <property type="term" value="C:plasma membrane"/>
    <property type="evidence" value="ECO:0007669"/>
    <property type="project" value="UniProtKB-SubCell"/>
</dbReference>
<feature type="transmembrane region" description="Helical" evidence="9">
    <location>
        <begin position="314"/>
        <end position="334"/>
    </location>
</feature>
<evidence type="ECO:0000256" key="7">
    <source>
        <dbReference type="ARBA" id="ARBA00023136"/>
    </source>
</evidence>
<evidence type="ECO:0000256" key="1">
    <source>
        <dbReference type="ARBA" id="ARBA00004429"/>
    </source>
</evidence>
<feature type="transmembrane region" description="Helical" evidence="9">
    <location>
        <begin position="85"/>
        <end position="104"/>
    </location>
</feature>
<evidence type="ECO:0000256" key="9">
    <source>
        <dbReference type="SAM" id="Phobius"/>
    </source>
</evidence>
<dbReference type="EMBL" id="JACEMT010000054">
    <property type="protein sequence ID" value="MBA4503537.1"/>
    <property type="molecule type" value="Genomic_DNA"/>
</dbReference>
<feature type="transmembrane region" description="Helical" evidence="9">
    <location>
        <begin position="23"/>
        <end position="42"/>
    </location>
</feature>
<comment type="caution">
    <text evidence="10">The sequence shown here is derived from an EMBL/GenBank/DDBJ whole genome shotgun (WGS) entry which is preliminary data.</text>
</comment>
<proteinExistence type="inferred from homology"/>
<name>A0A7W1X0F2_9GAMM</name>
<feature type="transmembrane region" description="Helical" evidence="9">
    <location>
        <begin position="346"/>
        <end position="370"/>
    </location>
</feature>
<feature type="transmembrane region" description="Helical" evidence="9">
    <location>
        <begin position="124"/>
        <end position="142"/>
    </location>
</feature>
<keyword evidence="3" id="KW-1003">Cell membrane</keyword>
<evidence type="ECO:0000256" key="4">
    <source>
        <dbReference type="ARBA" id="ARBA00022519"/>
    </source>
</evidence>
<dbReference type="PANTHER" id="PTHR30574">
    <property type="entry name" value="INNER MEMBRANE PROTEIN YEDE"/>
    <property type="match status" value="1"/>
</dbReference>
<feature type="transmembrane region" description="Helical" evidence="9">
    <location>
        <begin position="48"/>
        <end position="73"/>
    </location>
</feature>
<evidence type="ECO:0000256" key="6">
    <source>
        <dbReference type="ARBA" id="ARBA00022989"/>
    </source>
</evidence>
<protein>
    <submittedName>
        <fullName evidence="10">YeeE/YedE family protein</fullName>
    </submittedName>
</protein>
<reference evidence="10 11" key="1">
    <citation type="submission" date="2020-07" db="EMBL/GenBank/DDBJ databases">
        <title>Bacterium isolated from marien macroalgae.</title>
        <authorList>
            <person name="Zhu K."/>
            <person name="Lu D."/>
            <person name="Du Z."/>
        </authorList>
    </citation>
    <scope>NUCLEOTIDE SEQUENCE [LARGE SCALE GENOMIC DNA]</scope>
    <source>
        <strain evidence="10 11">3-1745</strain>
    </source>
</reference>
<comment type="subcellular location">
    <subcellularLocation>
        <location evidence="1">Cell inner membrane</location>
        <topology evidence="1">Multi-pass membrane protein</topology>
    </subcellularLocation>
</comment>
<dbReference type="InterPro" id="IPR007272">
    <property type="entry name" value="Sulf_transp_TsuA/YedE"/>
</dbReference>
<keyword evidence="11" id="KW-1185">Reference proteome</keyword>
<keyword evidence="6 9" id="KW-1133">Transmembrane helix</keyword>
<keyword evidence="2" id="KW-0813">Transport</keyword>
<evidence type="ECO:0000256" key="2">
    <source>
        <dbReference type="ARBA" id="ARBA00022448"/>
    </source>
</evidence>